<organism evidence="1 2">
    <name type="scientific">Candolleomyces eurysporus</name>
    <dbReference type="NCBI Taxonomy" id="2828524"/>
    <lineage>
        <taxon>Eukaryota</taxon>
        <taxon>Fungi</taxon>
        <taxon>Dikarya</taxon>
        <taxon>Basidiomycota</taxon>
        <taxon>Agaricomycotina</taxon>
        <taxon>Agaricomycetes</taxon>
        <taxon>Agaricomycetidae</taxon>
        <taxon>Agaricales</taxon>
        <taxon>Agaricineae</taxon>
        <taxon>Psathyrellaceae</taxon>
        <taxon>Candolleomyces</taxon>
    </lineage>
</organism>
<reference evidence="1" key="1">
    <citation type="submission" date="2022-06" db="EMBL/GenBank/DDBJ databases">
        <title>Genome Sequence of Candolleomyces eurysporus.</title>
        <authorList>
            <person name="Buettner E."/>
        </authorList>
    </citation>
    <scope>NUCLEOTIDE SEQUENCE</scope>
    <source>
        <strain evidence="1">VTCC 930004</strain>
    </source>
</reference>
<dbReference type="AlphaFoldDB" id="A0A9W8J4H4"/>
<sequence length="178" mass="19878">MARTSSYLPGVHGPTNCVRVPQAPIHPASQWPSIYSAVQFFLETYPSPGIAMPFPEPGLRISNMMRKLSQVFGGDDQVMHAFPENSINVYINWPGYRATQKRISTLSGTITRLDLVLSLCKVILEWARDPEPIGGPTDGRWSVGDGQAINPHNIFVTELVHRGGSSWQVKMWVTQDRF</sequence>
<dbReference type="Proteomes" id="UP001140091">
    <property type="component" value="Unassembled WGS sequence"/>
</dbReference>
<gene>
    <name evidence="1" type="ORF">H1R20_g9821</name>
</gene>
<evidence type="ECO:0000313" key="1">
    <source>
        <dbReference type="EMBL" id="KAJ2927274.1"/>
    </source>
</evidence>
<evidence type="ECO:0000313" key="2">
    <source>
        <dbReference type="Proteomes" id="UP001140091"/>
    </source>
</evidence>
<dbReference type="OrthoDB" id="2639744at2759"/>
<protein>
    <submittedName>
        <fullName evidence="1">Uncharacterized protein</fullName>
    </submittedName>
</protein>
<dbReference type="EMBL" id="JANBPK010001016">
    <property type="protein sequence ID" value="KAJ2927274.1"/>
    <property type="molecule type" value="Genomic_DNA"/>
</dbReference>
<proteinExistence type="predicted"/>
<keyword evidence="2" id="KW-1185">Reference proteome</keyword>
<name>A0A9W8J4H4_9AGAR</name>
<comment type="caution">
    <text evidence="1">The sequence shown here is derived from an EMBL/GenBank/DDBJ whole genome shotgun (WGS) entry which is preliminary data.</text>
</comment>
<feature type="non-terminal residue" evidence="1">
    <location>
        <position position="1"/>
    </location>
</feature>
<accession>A0A9W8J4H4</accession>